<dbReference type="AlphaFoldDB" id="A0A2K2CMA1"/>
<feature type="region of interest" description="Disordered" evidence="1">
    <location>
        <begin position="38"/>
        <end position="68"/>
    </location>
</feature>
<dbReference type="Proteomes" id="UP000008810">
    <property type="component" value="Chromosome 4"/>
</dbReference>
<dbReference type="EMBL" id="CM000883">
    <property type="protein sequence ID" value="PNT63155.1"/>
    <property type="molecule type" value="Genomic_DNA"/>
</dbReference>
<evidence type="ECO:0000313" key="2">
    <source>
        <dbReference type="EMBL" id="PNT63155.1"/>
    </source>
</evidence>
<gene>
    <name evidence="2" type="ORF">BRADI_4g12218v3</name>
</gene>
<dbReference type="EnsemblPlants" id="PNT63155">
    <property type="protein sequence ID" value="PNT63155"/>
    <property type="gene ID" value="BRADI_4g12218v3"/>
</dbReference>
<accession>A0A2K2CMA1</accession>
<reference evidence="2" key="2">
    <citation type="submission" date="2017-06" db="EMBL/GenBank/DDBJ databases">
        <title>WGS assembly of Brachypodium distachyon.</title>
        <authorList>
            <consortium name="The International Brachypodium Initiative"/>
            <person name="Lucas S."/>
            <person name="Harmon-Smith M."/>
            <person name="Lail K."/>
            <person name="Tice H."/>
            <person name="Grimwood J."/>
            <person name="Bruce D."/>
            <person name="Barry K."/>
            <person name="Shu S."/>
            <person name="Lindquist E."/>
            <person name="Wang M."/>
            <person name="Pitluck S."/>
            <person name="Vogel J.P."/>
            <person name="Garvin D.F."/>
            <person name="Mockler T.C."/>
            <person name="Schmutz J."/>
            <person name="Rokhsar D."/>
            <person name="Bevan M.W."/>
        </authorList>
    </citation>
    <scope>NUCLEOTIDE SEQUENCE</scope>
    <source>
        <strain evidence="2">Bd21</strain>
    </source>
</reference>
<organism evidence="2">
    <name type="scientific">Brachypodium distachyon</name>
    <name type="common">Purple false brome</name>
    <name type="synonym">Trachynia distachya</name>
    <dbReference type="NCBI Taxonomy" id="15368"/>
    <lineage>
        <taxon>Eukaryota</taxon>
        <taxon>Viridiplantae</taxon>
        <taxon>Streptophyta</taxon>
        <taxon>Embryophyta</taxon>
        <taxon>Tracheophyta</taxon>
        <taxon>Spermatophyta</taxon>
        <taxon>Magnoliopsida</taxon>
        <taxon>Liliopsida</taxon>
        <taxon>Poales</taxon>
        <taxon>Poaceae</taxon>
        <taxon>BOP clade</taxon>
        <taxon>Pooideae</taxon>
        <taxon>Stipodae</taxon>
        <taxon>Brachypodieae</taxon>
        <taxon>Brachypodium</taxon>
    </lineage>
</organism>
<dbReference type="Gramene" id="PNT63155">
    <property type="protein sequence ID" value="PNT63155"/>
    <property type="gene ID" value="BRADI_4g12218v3"/>
</dbReference>
<reference evidence="2 3" key="1">
    <citation type="journal article" date="2010" name="Nature">
        <title>Genome sequencing and analysis of the model grass Brachypodium distachyon.</title>
        <authorList>
            <consortium name="International Brachypodium Initiative"/>
        </authorList>
    </citation>
    <scope>NUCLEOTIDE SEQUENCE [LARGE SCALE GENOMIC DNA]</scope>
    <source>
        <strain evidence="2 3">Bd21</strain>
    </source>
</reference>
<evidence type="ECO:0000313" key="3">
    <source>
        <dbReference type="EnsemblPlants" id="PNT63155"/>
    </source>
</evidence>
<sequence length="68" mass="7545">MTLCMNTCPCTASPVPCWITRCCWSFWRMTMAQVHAPRGEEGNYTDTHGDVNSPARKKGHDLKAPCGS</sequence>
<keyword evidence="4" id="KW-1185">Reference proteome</keyword>
<name>A0A2K2CMA1_BRADI</name>
<evidence type="ECO:0000313" key="4">
    <source>
        <dbReference type="Proteomes" id="UP000008810"/>
    </source>
</evidence>
<evidence type="ECO:0000256" key="1">
    <source>
        <dbReference type="SAM" id="MobiDB-lite"/>
    </source>
</evidence>
<dbReference type="InParanoid" id="A0A2K2CMA1"/>
<protein>
    <submittedName>
        <fullName evidence="2 3">Uncharacterized protein</fullName>
    </submittedName>
</protein>
<proteinExistence type="predicted"/>
<reference evidence="3" key="3">
    <citation type="submission" date="2018-08" db="UniProtKB">
        <authorList>
            <consortium name="EnsemblPlants"/>
        </authorList>
    </citation>
    <scope>IDENTIFICATION</scope>
    <source>
        <strain evidence="3">cv. Bd21</strain>
    </source>
</reference>